<evidence type="ECO:0000313" key="12">
    <source>
        <dbReference type="EMBL" id="MCX2800818.1"/>
    </source>
</evidence>
<evidence type="ECO:0000256" key="2">
    <source>
        <dbReference type="ARBA" id="ARBA00009370"/>
    </source>
</evidence>
<evidence type="ECO:0000256" key="1">
    <source>
        <dbReference type="ARBA" id="ARBA00000677"/>
    </source>
</evidence>
<dbReference type="Proteomes" id="UP001209730">
    <property type="component" value="Unassembled WGS sequence"/>
</dbReference>
<dbReference type="NCBIfam" id="TIGR02227">
    <property type="entry name" value="sigpep_I_bact"/>
    <property type="match status" value="1"/>
</dbReference>
<dbReference type="GeneID" id="76607690"/>
<dbReference type="PANTHER" id="PTHR43390:SF1">
    <property type="entry name" value="CHLOROPLAST PROCESSING PEPTIDASE"/>
    <property type="match status" value="1"/>
</dbReference>
<dbReference type="SUPFAM" id="SSF51306">
    <property type="entry name" value="LexA/Signal peptidase"/>
    <property type="match status" value="1"/>
</dbReference>
<evidence type="ECO:0000256" key="9">
    <source>
        <dbReference type="RuleBase" id="RU362042"/>
    </source>
</evidence>
<dbReference type="PROSITE" id="PS00761">
    <property type="entry name" value="SPASE_I_3"/>
    <property type="match status" value="1"/>
</dbReference>
<keyword evidence="13" id="KW-1185">Reference proteome</keyword>
<evidence type="ECO:0000313" key="13">
    <source>
        <dbReference type="Proteomes" id="UP000076077"/>
    </source>
</evidence>
<dbReference type="EMBL" id="JAPHQB010000004">
    <property type="protein sequence ID" value="MCX2800818.1"/>
    <property type="molecule type" value="Genomic_DNA"/>
</dbReference>
<keyword evidence="8" id="KW-1133">Transmembrane helix</keyword>
<dbReference type="PRINTS" id="PR00727">
    <property type="entry name" value="LEADERPTASE"/>
</dbReference>
<comment type="similarity">
    <text evidence="2 9">Belongs to the peptidase S26 family.</text>
</comment>
<comment type="subcellular location">
    <subcellularLocation>
        <location evidence="9">Membrane</location>
        <topology evidence="9">Multi-pass membrane protein</topology>
    </subcellularLocation>
</comment>
<dbReference type="EC" id="3.4.21.89" evidence="3 8"/>
<gene>
    <name evidence="12" type="primary">lepB</name>
    <name evidence="11" type="ORF">A3224_06430</name>
    <name evidence="12" type="ORF">OQJ68_03370</name>
</gene>
<dbReference type="GO" id="GO:0004252">
    <property type="term" value="F:serine-type endopeptidase activity"/>
    <property type="evidence" value="ECO:0007669"/>
    <property type="project" value="InterPro"/>
</dbReference>
<sequence>MDINFPLILLWLVIITGGIWLIDSLFFARRRRKEAGGEQAEPVMVEYAKSFFPVLAIVFVLRSFVIEPFQIPSASMVPTLQVGDFILVNKYAYGLRLPVSRTKVLDIGEPKRGDVMVFFPPHMNDTYFIKRVIGLPGDKIELKNNMLYINGELAPQELIQALPPANPQVEVLWEEVGGHRHLMAKEIAPSRFSNFSATVPEGHYFMMGDNRDNSLDSRSWGFVPERDVVGKAFAIWMHWDKLLSLPSFDRAGKIE</sequence>
<evidence type="ECO:0000259" key="10">
    <source>
        <dbReference type="Pfam" id="PF10502"/>
    </source>
</evidence>
<proteinExistence type="inferred from homology"/>
<keyword evidence="8" id="KW-0812">Transmembrane</keyword>
<evidence type="ECO:0000256" key="7">
    <source>
        <dbReference type="PIRSR" id="PIRSR600223-1"/>
    </source>
</evidence>
<dbReference type="PANTHER" id="PTHR43390">
    <property type="entry name" value="SIGNAL PEPTIDASE I"/>
    <property type="match status" value="1"/>
</dbReference>
<evidence type="ECO:0000256" key="8">
    <source>
        <dbReference type="RuleBase" id="RU003993"/>
    </source>
</evidence>
<dbReference type="InterPro" id="IPR036286">
    <property type="entry name" value="LexA/Signal_pep-like_sf"/>
</dbReference>
<dbReference type="GO" id="GO:0009003">
    <property type="term" value="F:signal peptidase activity"/>
    <property type="evidence" value="ECO:0007669"/>
    <property type="project" value="UniProtKB-EC"/>
</dbReference>
<dbReference type="AlphaFoldDB" id="A0A143HKM5"/>
<reference evidence="13" key="2">
    <citation type="submission" date="2016-03" db="EMBL/GenBank/DDBJ databases">
        <authorList>
            <person name="Lee Y.-S."/>
            <person name="Choi Y.-L."/>
        </authorList>
    </citation>
    <scope>NUCLEOTIDE SEQUENCE [LARGE SCALE GENOMIC DNA]</scope>
    <source>
        <strain evidence="13">DAU221</strain>
    </source>
</reference>
<evidence type="ECO:0000256" key="3">
    <source>
        <dbReference type="ARBA" id="ARBA00013208"/>
    </source>
</evidence>
<dbReference type="InterPro" id="IPR000223">
    <property type="entry name" value="Pept_S26A_signal_pept_1"/>
</dbReference>
<evidence type="ECO:0000256" key="5">
    <source>
        <dbReference type="ARBA" id="ARBA00022670"/>
    </source>
</evidence>
<feature type="domain" description="Peptidase S26" evidence="10">
    <location>
        <begin position="45"/>
        <end position="236"/>
    </location>
</feature>
<comment type="catalytic activity">
    <reaction evidence="1 8">
        <text>Cleavage of hydrophobic, N-terminal signal or leader sequences from secreted and periplasmic proteins.</text>
        <dbReference type="EC" id="3.4.21.89"/>
    </reaction>
</comment>
<keyword evidence="5 8" id="KW-0645">Protease</keyword>
<evidence type="ECO:0000256" key="6">
    <source>
        <dbReference type="ARBA" id="ARBA00022801"/>
    </source>
</evidence>
<dbReference type="InterPro" id="IPR019758">
    <property type="entry name" value="Pept_S26A_signal_pept_1_CS"/>
</dbReference>
<name>A0A143HKM5_MICTH</name>
<dbReference type="InterPro" id="IPR019756">
    <property type="entry name" value="Pept_S26A_signal_pept_1_Ser-AS"/>
</dbReference>
<dbReference type="EMBL" id="CP014864">
    <property type="protein sequence ID" value="AMX02269.1"/>
    <property type="molecule type" value="Genomic_DNA"/>
</dbReference>
<evidence type="ECO:0000313" key="11">
    <source>
        <dbReference type="EMBL" id="AMX02269.1"/>
    </source>
</evidence>
<dbReference type="GO" id="GO:0016020">
    <property type="term" value="C:membrane"/>
    <property type="evidence" value="ECO:0007669"/>
    <property type="project" value="UniProtKB-SubCell"/>
</dbReference>
<dbReference type="CDD" id="cd06530">
    <property type="entry name" value="S26_SPase_I"/>
    <property type="match status" value="1"/>
</dbReference>
<dbReference type="STRING" id="252514.A3224_06430"/>
<feature type="active site" evidence="7">
    <location>
        <position position="130"/>
    </location>
</feature>
<reference evidence="11" key="1">
    <citation type="submission" date="2016-03" db="EMBL/GenBank/DDBJ databases">
        <authorList>
            <person name="Ploux O."/>
        </authorList>
    </citation>
    <scope>NUCLEOTIDE SEQUENCE [LARGE SCALE GENOMIC DNA]</scope>
    <source>
        <strain evidence="11">DAU221</strain>
    </source>
</reference>
<keyword evidence="8" id="KW-0472">Membrane</keyword>
<keyword evidence="6 8" id="KW-0378">Hydrolase</keyword>
<dbReference type="InterPro" id="IPR019533">
    <property type="entry name" value="Peptidase_S26"/>
</dbReference>
<dbReference type="RefSeq" id="WP_067152701.1">
    <property type="nucleotide sequence ID" value="NZ_CP014864.1"/>
</dbReference>
<dbReference type="Pfam" id="PF10502">
    <property type="entry name" value="Peptidase_S26"/>
    <property type="match status" value="1"/>
</dbReference>
<evidence type="ECO:0000256" key="4">
    <source>
        <dbReference type="ARBA" id="ARBA00019232"/>
    </source>
</evidence>
<dbReference type="InterPro" id="IPR019757">
    <property type="entry name" value="Pept_S26A_signal_pept_1_Lys-AS"/>
</dbReference>
<reference evidence="12" key="3">
    <citation type="submission" date="2022-11" db="EMBL/GenBank/DDBJ databases">
        <title>Chitin-degrading and fungicidal potential of chitinolytic bacterial strains from marine environment of the Pacific Ocean regions.</title>
        <authorList>
            <person name="Pentekhina I."/>
            <person name="Nedashkovskaya O."/>
            <person name="Seitkalieva A."/>
            <person name="Podvolotskaya A."/>
            <person name="Tekutyeva L."/>
            <person name="Balabanova L."/>
        </authorList>
    </citation>
    <scope>NUCLEOTIDE SEQUENCE</scope>
    <source>
        <strain evidence="12">KMM 6838</strain>
    </source>
</reference>
<dbReference type="Gene3D" id="2.10.109.10">
    <property type="entry name" value="Umud Fragment, subunit A"/>
    <property type="match status" value="1"/>
</dbReference>
<dbReference type="Proteomes" id="UP000076077">
    <property type="component" value="Chromosome"/>
</dbReference>
<accession>A0A143HKM5</accession>
<dbReference type="PROSITE" id="PS00501">
    <property type="entry name" value="SPASE_I_1"/>
    <property type="match status" value="1"/>
</dbReference>
<feature type="transmembrane region" description="Helical" evidence="8">
    <location>
        <begin position="6"/>
        <end position="26"/>
    </location>
</feature>
<dbReference type="KEGG" id="mthd:A3224_06430"/>
<feature type="active site" evidence="7">
    <location>
        <position position="75"/>
    </location>
</feature>
<dbReference type="GO" id="GO:0006465">
    <property type="term" value="P:signal peptide processing"/>
    <property type="evidence" value="ECO:0007669"/>
    <property type="project" value="InterPro"/>
</dbReference>
<dbReference type="OrthoDB" id="9815782at2"/>
<organism evidence="11 13">
    <name type="scientific">Microbulbifer thermotolerans</name>
    <dbReference type="NCBI Taxonomy" id="252514"/>
    <lineage>
        <taxon>Bacteria</taxon>
        <taxon>Pseudomonadati</taxon>
        <taxon>Pseudomonadota</taxon>
        <taxon>Gammaproteobacteria</taxon>
        <taxon>Cellvibrionales</taxon>
        <taxon>Microbulbiferaceae</taxon>
        <taxon>Microbulbifer</taxon>
    </lineage>
</organism>
<protein>
    <recommendedName>
        <fullName evidence="4 8">Signal peptidase I</fullName>
        <ecNumber evidence="3 8">3.4.21.89</ecNumber>
    </recommendedName>
</protein>
<dbReference type="PROSITE" id="PS00760">
    <property type="entry name" value="SPASE_I_2"/>
    <property type="match status" value="1"/>
</dbReference>
<feature type="transmembrane region" description="Helical" evidence="8">
    <location>
        <begin position="47"/>
        <end position="65"/>
    </location>
</feature>